<dbReference type="InterPro" id="IPR001810">
    <property type="entry name" value="F-box_dom"/>
</dbReference>
<accession>A0A139AS59</accession>
<feature type="domain" description="F-box" evidence="1">
    <location>
        <begin position="7"/>
        <end position="45"/>
    </location>
</feature>
<evidence type="ECO:0000259" key="1">
    <source>
        <dbReference type="PROSITE" id="PS50181"/>
    </source>
</evidence>
<proteinExistence type="predicted"/>
<sequence>MASTADPVGIHDLPRDLLLPILSYLSPRHFYGTATLVCREWRSVVHAAFGGRVRVAVACAFQIEKHPADVDDRIPPETKWEALLMDRIDPLGLRRTPNRVYVLPRFAPLRRGSEDRVVGWVAGTAKVVFSLSEVGDLIRDGFAATARRRLEASNRSATGFEPLCAAAWLNSLLSDHVLEFRNIASFLRADACPSLIVTSADNAAEFWELLKLERQPSVRVLRLHAVSRWSGQPQSVPLSGEELARLRASFPNARTVVIYPSEKSATIEFEEPFPTADAESFDHLEIRTSLLWPAPQDLLSTSHVLPFLSEIGTYQISAEPALVPTSHSHDGVPQGLPQPALSIKVLHCWLDTRSMGYKAPNPYGTWIAHCFPNLVRVHIALSLDGRDNSDTLIRADTAERFRQLLERLPRGVRTVAVRPSGHLTGLVEAGWSGYAALGREAGVNGTERSLRRVLARLCAKEGRTLLVEEEEIFEHLS</sequence>
<dbReference type="Proteomes" id="UP000070544">
    <property type="component" value="Unassembled WGS sequence"/>
</dbReference>
<dbReference type="EMBL" id="KQ965738">
    <property type="protein sequence ID" value="KXS19484.1"/>
    <property type="molecule type" value="Genomic_DNA"/>
</dbReference>
<dbReference type="SUPFAM" id="SSF81383">
    <property type="entry name" value="F-box domain"/>
    <property type="match status" value="1"/>
</dbReference>
<dbReference type="Pfam" id="PF12937">
    <property type="entry name" value="F-box-like"/>
    <property type="match status" value="1"/>
</dbReference>
<evidence type="ECO:0000313" key="3">
    <source>
        <dbReference type="Proteomes" id="UP000070544"/>
    </source>
</evidence>
<dbReference type="AlphaFoldDB" id="A0A139AS59"/>
<dbReference type="InterPro" id="IPR036047">
    <property type="entry name" value="F-box-like_dom_sf"/>
</dbReference>
<keyword evidence="3" id="KW-1185">Reference proteome</keyword>
<gene>
    <name evidence="2" type="ORF">M427DRAFT_67126</name>
</gene>
<dbReference type="Gene3D" id="1.20.1280.50">
    <property type="match status" value="1"/>
</dbReference>
<evidence type="ECO:0000313" key="2">
    <source>
        <dbReference type="EMBL" id="KXS19484.1"/>
    </source>
</evidence>
<reference evidence="2 3" key="1">
    <citation type="journal article" date="2015" name="Genome Biol. Evol.">
        <title>Phylogenomic analyses indicate that early fungi evolved digesting cell walls of algal ancestors of land plants.</title>
        <authorList>
            <person name="Chang Y."/>
            <person name="Wang S."/>
            <person name="Sekimoto S."/>
            <person name="Aerts A.L."/>
            <person name="Choi C."/>
            <person name="Clum A."/>
            <person name="LaButti K.M."/>
            <person name="Lindquist E.A."/>
            <person name="Yee Ngan C."/>
            <person name="Ohm R.A."/>
            <person name="Salamov A.A."/>
            <person name="Grigoriev I.V."/>
            <person name="Spatafora J.W."/>
            <person name="Berbee M.L."/>
        </authorList>
    </citation>
    <scope>NUCLEOTIDE SEQUENCE [LARGE SCALE GENOMIC DNA]</scope>
    <source>
        <strain evidence="2 3">JEL478</strain>
    </source>
</reference>
<name>A0A139AS59_GONPJ</name>
<dbReference type="PROSITE" id="PS50181">
    <property type="entry name" value="FBOX"/>
    <property type="match status" value="1"/>
</dbReference>
<protein>
    <recommendedName>
        <fullName evidence="1">F-box domain-containing protein</fullName>
    </recommendedName>
</protein>
<organism evidence="2 3">
    <name type="scientific">Gonapodya prolifera (strain JEL478)</name>
    <name type="common">Monoblepharis prolifera</name>
    <dbReference type="NCBI Taxonomy" id="1344416"/>
    <lineage>
        <taxon>Eukaryota</taxon>
        <taxon>Fungi</taxon>
        <taxon>Fungi incertae sedis</taxon>
        <taxon>Chytridiomycota</taxon>
        <taxon>Chytridiomycota incertae sedis</taxon>
        <taxon>Monoblepharidomycetes</taxon>
        <taxon>Monoblepharidales</taxon>
        <taxon>Gonapodyaceae</taxon>
        <taxon>Gonapodya</taxon>
    </lineage>
</organism>